<dbReference type="EMBL" id="LT629732">
    <property type="protein sequence ID" value="SDS29786.1"/>
    <property type="molecule type" value="Genomic_DNA"/>
</dbReference>
<feature type="signal peptide" evidence="1">
    <location>
        <begin position="1"/>
        <end position="35"/>
    </location>
</feature>
<dbReference type="STRING" id="117157.SAMN04489717_2244"/>
<evidence type="ECO:0000256" key="1">
    <source>
        <dbReference type="SAM" id="SignalP"/>
    </source>
</evidence>
<protein>
    <recommendedName>
        <fullName evidence="4">N-acyl-D-glucosamine 2-epimerase</fullName>
    </recommendedName>
</protein>
<dbReference type="InterPro" id="IPR006311">
    <property type="entry name" value="TAT_signal"/>
</dbReference>
<feature type="chain" id="PRO_5009258348" description="N-acyl-D-glucosamine 2-epimerase" evidence="1">
    <location>
        <begin position="36"/>
        <end position="489"/>
    </location>
</feature>
<evidence type="ECO:0008006" key="4">
    <source>
        <dbReference type="Google" id="ProtNLM"/>
    </source>
</evidence>
<dbReference type="Proteomes" id="UP000198983">
    <property type="component" value="Chromosome I"/>
</dbReference>
<sequence length="489" mass="54025">MTSRPLSRRAVLGGAVASASLAVGSGLLTGQPAWAAERSSARVHPRGLAGPSIQLDPTFPYYQGRSPDSIADELAVNGYRIVHYFVVNERDVNGSVVEALRRRGITVWAMVIGNGSYSVSGFPDDWPTWQMRLLKPVDDGFYRFSPFSPDYLSWKKQVASKLLSTYPFDGFEVAEPYFPEWNGLASGVYGDVGPLAQDAFMRRYGLEIPDFADPSSPRYYKTDTERYAKWMQLRVDAVNGFLAELVNGAGGVREARPDILVGTWSLGVDAGPESVALEREYQGLDAAAMISAVRPDIHILQTNWPDWVRPDLPATYLRTYRPFLDQIRATHPAIPLGAQTDIGSTPAMTRDDDWLRTFAHTAGELGLATWTGYEYHLGGYIYDDRPVPRHVERVTDASAVISFQKRIDPASAKLPHSFEIVGGRCRFVEPSAVSVDGNRVTVGTLPRRAPVRLRITNLTDQPSTWLYHKDDPANAVPDGLEVDIPPAGR</sequence>
<dbReference type="AlphaFoldDB" id="A0A1H1R2F2"/>
<organism evidence="2 3">
    <name type="scientific">Actinopolymorpha singaporensis</name>
    <dbReference type="NCBI Taxonomy" id="117157"/>
    <lineage>
        <taxon>Bacteria</taxon>
        <taxon>Bacillati</taxon>
        <taxon>Actinomycetota</taxon>
        <taxon>Actinomycetes</taxon>
        <taxon>Propionibacteriales</taxon>
        <taxon>Actinopolymorphaceae</taxon>
        <taxon>Actinopolymorpha</taxon>
    </lineage>
</organism>
<dbReference type="Gene3D" id="3.20.20.80">
    <property type="entry name" value="Glycosidases"/>
    <property type="match status" value="1"/>
</dbReference>
<proteinExistence type="predicted"/>
<keyword evidence="1" id="KW-0732">Signal</keyword>
<gene>
    <name evidence="2" type="ORF">SAMN04489717_2244</name>
</gene>
<accession>A0A1H1R2F2</accession>
<evidence type="ECO:0000313" key="2">
    <source>
        <dbReference type="EMBL" id="SDS29786.1"/>
    </source>
</evidence>
<name>A0A1H1R2F2_9ACTN</name>
<evidence type="ECO:0000313" key="3">
    <source>
        <dbReference type="Proteomes" id="UP000198983"/>
    </source>
</evidence>
<reference evidence="2 3" key="1">
    <citation type="submission" date="2016-10" db="EMBL/GenBank/DDBJ databases">
        <authorList>
            <person name="de Groot N.N."/>
        </authorList>
    </citation>
    <scope>NUCLEOTIDE SEQUENCE [LARGE SCALE GENOMIC DNA]</scope>
    <source>
        <strain evidence="2 3">DSM 22024</strain>
    </source>
</reference>
<dbReference type="RefSeq" id="WP_197681776.1">
    <property type="nucleotide sequence ID" value="NZ_LT629732.1"/>
</dbReference>
<dbReference type="PROSITE" id="PS51318">
    <property type="entry name" value="TAT"/>
    <property type="match status" value="1"/>
</dbReference>
<keyword evidence="3" id="KW-1185">Reference proteome</keyword>